<accession>A0A381SDD2</accession>
<proteinExistence type="predicted"/>
<gene>
    <name evidence="1" type="ORF">METZ01_LOCUS54172</name>
</gene>
<organism evidence="1">
    <name type="scientific">marine metagenome</name>
    <dbReference type="NCBI Taxonomy" id="408172"/>
    <lineage>
        <taxon>unclassified sequences</taxon>
        <taxon>metagenomes</taxon>
        <taxon>ecological metagenomes</taxon>
    </lineage>
</organism>
<protein>
    <submittedName>
        <fullName evidence="1">Uncharacterized protein</fullName>
    </submittedName>
</protein>
<dbReference type="AlphaFoldDB" id="A0A381SDD2"/>
<sequence>MIYKPSGVTSDCSITNPAIINLEAPDVTPVKVAILSNSTLFVCDFLTVIVNDSFILVYGSSGEHSPTVNL</sequence>
<evidence type="ECO:0000313" key="1">
    <source>
        <dbReference type="EMBL" id="SVA01318.1"/>
    </source>
</evidence>
<reference evidence="1" key="1">
    <citation type="submission" date="2018-05" db="EMBL/GenBank/DDBJ databases">
        <authorList>
            <person name="Lanie J.A."/>
            <person name="Ng W.-L."/>
            <person name="Kazmierczak K.M."/>
            <person name="Andrzejewski T.M."/>
            <person name="Davidsen T.M."/>
            <person name="Wayne K.J."/>
            <person name="Tettelin H."/>
            <person name="Glass J.I."/>
            <person name="Rusch D."/>
            <person name="Podicherti R."/>
            <person name="Tsui H.-C.T."/>
            <person name="Winkler M.E."/>
        </authorList>
    </citation>
    <scope>NUCLEOTIDE SEQUENCE</scope>
</reference>
<dbReference type="EMBL" id="UINC01002891">
    <property type="protein sequence ID" value="SVA01318.1"/>
    <property type="molecule type" value="Genomic_DNA"/>
</dbReference>
<name>A0A381SDD2_9ZZZZ</name>